<gene>
    <name evidence="1" type="ORF">FRACA_2200008</name>
</gene>
<name>A0A2I2KR24_9ACTN</name>
<sequence length="49" mass="5664">MMIGNINAMPVDGSDLTRVVSHIVPDDRAPLIWELHDADSFRQWRMSNR</sequence>
<reference evidence="1 2" key="1">
    <citation type="submission" date="2017-06" db="EMBL/GenBank/DDBJ databases">
        <authorList>
            <person name="Kim H.J."/>
            <person name="Triplett B.A."/>
        </authorList>
    </citation>
    <scope>NUCLEOTIDE SEQUENCE [LARGE SCALE GENOMIC DNA]</scope>
    <source>
        <strain evidence="1">FRACA_ARgP5</strain>
    </source>
</reference>
<dbReference type="EMBL" id="FZMO01000136">
    <property type="protein sequence ID" value="SNQ48114.1"/>
    <property type="molecule type" value="Genomic_DNA"/>
</dbReference>
<accession>A0A2I2KR24</accession>
<proteinExistence type="predicted"/>
<dbReference type="Proteomes" id="UP000234331">
    <property type="component" value="Unassembled WGS sequence"/>
</dbReference>
<protein>
    <submittedName>
        <fullName evidence="1">Uncharacterized protein</fullName>
    </submittedName>
</protein>
<evidence type="ECO:0000313" key="2">
    <source>
        <dbReference type="Proteomes" id="UP000234331"/>
    </source>
</evidence>
<keyword evidence="2" id="KW-1185">Reference proteome</keyword>
<organism evidence="1 2">
    <name type="scientific">Frankia canadensis</name>
    <dbReference type="NCBI Taxonomy" id="1836972"/>
    <lineage>
        <taxon>Bacteria</taxon>
        <taxon>Bacillati</taxon>
        <taxon>Actinomycetota</taxon>
        <taxon>Actinomycetes</taxon>
        <taxon>Frankiales</taxon>
        <taxon>Frankiaceae</taxon>
        <taxon>Frankia</taxon>
    </lineage>
</organism>
<dbReference type="AlphaFoldDB" id="A0A2I2KR24"/>
<evidence type="ECO:0000313" key="1">
    <source>
        <dbReference type="EMBL" id="SNQ48114.1"/>
    </source>
</evidence>